<keyword evidence="1" id="KW-1133">Transmembrane helix</keyword>
<keyword evidence="1" id="KW-0812">Transmembrane</keyword>
<name>A0A8D8N6X6_CULPI</name>
<feature type="transmembrane region" description="Helical" evidence="1">
    <location>
        <begin position="77"/>
        <end position="98"/>
    </location>
</feature>
<protein>
    <submittedName>
        <fullName evidence="2">(northern house mosquito) hypothetical protein</fullName>
    </submittedName>
</protein>
<keyword evidence="1" id="KW-0472">Membrane</keyword>
<reference evidence="2" key="1">
    <citation type="submission" date="2021-05" db="EMBL/GenBank/DDBJ databases">
        <authorList>
            <person name="Alioto T."/>
            <person name="Alioto T."/>
            <person name="Gomez Garrido J."/>
        </authorList>
    </citation>
    <scope>NUCLEOTIDE SEQUENCE</scope>
</reference>
<evidence type="ECO:0000313" key="2">
    <source>
        <dbReference type="EMBL" id="CAG6554063.1"/>
    </source>
</evidence>
<evidence type="ECO:0000256" key="1">
    <source>
        <dbReference type="SAM" id="Phobius"/>
    </source>
</evidence>
<dbReference type="EMBL" id="HBUE01007185">
    <property type="protein sequence ID" value="CAG6446572.1"/>
    <property type="molecule type" value="Transcribed_RNA"/>
</dbReference>
<dbReference type="EMBL" id="HBUE01145766">
    <property type="protein sequence ID" value="CAG6502815.1"/>
    <property type="molecule type" value="Transcribed_RNA"/>
</dbReference>
<accession>A0A8D8N6X6</accession>
<organism evidence="2">
    <name type="scientific">Culex pipiens</name>
    <name type="common">House mosquito</name>
    <dbReference type="NCBI Taxonomy" id="7175"/>
    <lineage>
        <taxon>Eukaryota</taxon>
        <taxon>Metazoa</taxon>
        <taxon>Ecdysozoa</taxon>
        <taxon>Arthropoda</taxon>
        <taxon>Hexapoda</taxon>
        <taxon>Insecta</taxon>
        <taxon>Pterygota</taxon>
        <taxon>Neoptera</taxon>
        <taxon>Endopterygota</taxon>
        <taxon>Diptera</taxon>
        <taxon>Nematocera</taxon>
        <taxon>Culicoidea</taxon>
        <taxon>Culicidae</taxon>
        <taxon>Culicinae</taxon>
        <taxon>Culicini</taxon>
        <taxon>Culex</taxon>
        <taxon>Culex</taxon>
    </lineage>
</organism>
<proteinExistence type="predicted"/>
<dbReference type="EMBL" id="HBUE01250652">
    <property type="protein sequence ID" value="CAG6554063.1"/>
    <property type="molecule type" value="Transcribed_RNA"/>
</dbReference>
<sequence length="162" mass="18614">MRECTEYRLVWSYHSEFIVRLSLSSFFLGSLSSLRRWVFVERSFLLADVLHEGGNHSTLLLLLLLHRLLAEHGARRVLLGPDAVQAGLLGLLLGWLLLGVRRRAARRLLHERWSNACRRHRRQPVDRPARQQLNSFNQPVLAGDRRVPRRVRRSALASIAGG</sequence>
<feature type="transmembrane region" description="Helical" evidence="1">
    <location>
        <begin position="17"/>
        <end position="38"/>
    </location>
</feature>
<dbReference type="AlphaFoldDB" id="A0A8D8N6X6"/>